<reference evidence="1 2" key="1">
    <citation type="submission" date="2020-08" db="EMBL/GenBank/DDBJ databases">
        <title>Genomic Encyclopedia of Type Strains, Phase IV (KMG-IV): sequencing the most valuable type-strain genomes for metagenomic binning, comparative biology and taxonomic classification.</title>
        <authorList>
            <person name="Goeker M."/>
        </authorList>
    </citation>
    <scope>NUCLEOTIDE SEQUENCE [LARGE SCALE GENOMIC DNA]</scope>
    <source>
        <strain evidence="1 2">DSM 25966</strain>
    </source>
</reference>
<evidence type="ECO:0000313" key="1">
    <source>
        <dbReference type="EMBL" id="MBB3930107.1"/>
    </source>
</evidence>
<dbReference type="AlphaFoldDB" id="A0A840AM49"/>
<evidence type="ECO:0000313" key="2">
    <source>
        <dbReference type="Proteomes" id="UP000553963"/>
    </source>
</evidence>
<accession>A0A840AM49</accession>
<dbReference type="EMBL" id="JACIDS010000002">
    <property type="protein sequence ID" value="MBB3930107.1"/>
    <property type="molecule type" value="Genomic_DNA"/>
</dbReference>
<keyword evidence="2" id="KW-1185">Reference proteome</keyword>
<name>A0A840AM49_9HYPH</name>
<comment type="caution">
    <text evidence="1">The sequence shown here is derived from an EMBL/GenBank/DDBJ whole genome shotgun (WGS) entry which is preliminary data.</text>
</comment>
<proteinExistence type="predicted"/>
<sequence>MAAPARLGLERNGLILKRALALFARSVQFRHIRAVVRTTGARYRACPGEQPKRRRKQRLK</sequence>
<protein>
    <submittedName>
        <fullName evidence="1">Uncharacterized protein</fullName>
    </submittedName>
</protein>
<gene>
    <name evidence="1" type="ORF">GGR25_001146</name>
</gene>
<dbReference type="Proteomes" id="UP000553963">
    <property type="component" value="Unassembled WGS sequence"/>
</dbReference>
<organism evidence="1 2">
    <name type="scientific">Kaistia hirudinis</name>
    <dbReference type="NCBI Taxonomy" id="1293440"/>
    <lineage>
        <taxon>Bacteria</taxon>
        <taxon>Pseudomonadati</taxon>
        <taxon>Pseudomonadota</taxon>
        <taxon>Alphaproteobacteria</taxon>
        <taxon>Hyphomicrobiales</taxon>
        <taxon>Kaistiaceae</taxon>
        <taxon>Kaistia</taxon>
    </lineage>
</organism>